<protein>
    <recommendedName>
        <fullName evidence="8">Elongation factor 4</fullName>
        <shortName evidence="8">EF-4</shortName>
        <ecNumber evidence="8">3.6.5.n1</ecNumber>
    </recommendedName>
    <alternativeName>
        <fullName evidence="8">Ribosomal back-translocase LepA</fullName>
    </alternativeName>
</protein>
<dbReference type="Gene3D" id="3.30.70.2570">
    <property type="entry name" value="Elongation factor 4, C-terminal domain"/>
    <property type="match status" value="1"/>
</dbReference>
<keyword evidence="4 8" id="KW-0378">Hydrolase</keyword>
<dbReference type="HAMAP" id="MF_00071">
    <property type="entry name" value="LepA"/>
    <property type="match status" value="1"/>
</dbReference>
<feature type="domain" description="Tr-type G" evidence="9">
    <location>
        <begin position="2"/>
        <end position="179"/>
    </location>
</feature>
<dbReference type="PRINTS" id="PR00315">
    <property type="entry name" value="ELONGATNFCT"/>
</dbReference>
<keyword evidence="5 8" id="KW-0648">Protein biosynthesis</keyword>
<dbReference type="GO" id="GO:0003924">
    <property type="term" value="F:GTPase activity"/>
    <property type="evidence" value="ECO:0007669"/>
    <property type="project" value="UniProtKB-UniRule"/>
</dbReference>
<gene>
    <name evidence="8" type="primary">lepA</name>
    <name evidence="10" type="ORF">COV57_02580</name>
</gene>
<keyword evidence="2 8" id="KW-1003">Cell membrane</keyword>
<comment type="caution">
    <text evidence="10">The sequence shown here is derived from an EMBL/GenBank/DDBJ whole genome shotgun (WGS) entry which is preliminary data.</text>
</comment>
<comment type="similarity">
    <text evidence="1 8">Belongs to the TRAFAC class translation factor GTPase superfamily. Classic translation factor GTPase family. LepA subfamily.</text>
</comment>
<evidence type="ECO:0000256" key="8">
    <source>
        <dbReference type="HAMAP-Rule" id="MF_00071"/>
    </source>
</evidence>
<dbReference type="InterPro" id="IPR006297">
    <property type="entry name" value="EF-4"/>
</dbReference>
<dbReference type="InterPro" id="IPR013842">
    <property type="entry name" value="LepA_CTD"/>
</dbReference>
<evidence type="ECO:0000256" key="3">
    <source>
        <dbReference type="ARBA" id="ARBA00022741"/>
    </source>
</evidence>
<dbReference type="InterPro" id="IPR041095">
    <property type="entry name" value="EFG_II"/>
</dbReference>
<dbReference type="PANTHER" id="PTHR43512">
    <property type="entry name" value="TRANSLATION FACTOR GUF1-RELATED"/>
    <property type="match status" value="1"/>
</dbReference>
<keyword evidence="10" id="KW-0251">Elongation factor</keyword>
<evidence type="ECO:0000256" key="1">
    <source>
        <dbReference type="ARBA" id="ARBA00005454"/>
    </source>
</evidence>
<evidence type="ECO:0000313" key="11">
    <source>
        <dbReference type="Proteomes" id="UP000229893"/>
    </source>
</evidence>
<proteinExistence type="inferred from homology"/>
<dbReference type="PROSITE" id="PS51722">
    <property type="entry name" value="G_TR_2"/>
    <property type="match status" value="1"/>
</dbReference>
<dbReference type="Pfam" id="PF06421">
    <property type="entry name" value="LepA_C"/>
    <property type="match status" value="1"/>
</dbReference>
<dbReference type="GO" id="GO:0043022">
    <property type="term" value="F:ribosome binding"/>
    <property type="evidence" value="ECO:0007669"/>
    <property type="project" value="UniProtKB-UniRule"/>
</dbReference>
<dbReference type="AlphaFoldDB" id="A0A2H0N7A8"/>
<dbReference type="GO" id="GO:0003746">
    <property type="term" value="F:translation elongation factor activity"/>
    <property type="evidence" value="ECO:0007669"/>
    <property type="project" value="UniProtKB-UniRule"/>
</dbReference>
<feature type="binding site" evidence="8">
    <location>
        <begin position="126"/>
        <end position="129"/>
    </location>
    <ligand>
        <name>GTP</name>
        <dbReference type="ChEBI" id="CHEBI:37565"/>
    </ligand>
</feature>
<dbReference type="NCBIfam" id="TIGR00231">
    <property type="entry name" value="small_GTP"/>
    <property type="match status" value="1"/>
</dbReference>
<comment type="function">
    <text evidence="8">Required for accurate and efficient protein synthesis under certain stress conditions. May act as a fidelity factor of the translation reaction, by catalyzing a one-codon backward translocation of tRNAs on improperly translocated ribosomes. Back-translocation proceeds from a post-translocation (POST) complex to a pre-translocation (PRE) complex, thus giving elongation factor G a second chance to translocate the tRNAs correctly. Binds to ribosomes in a GTP-dependent manner.</text>
</comment>
<evidence type="ECO:0000259" key="9">
    <source>
        <dbReference type="PROSITE" id="PS51722"/>
    </source>
</evidence>
<accession>A0A2H0N7A8</accession>
<name>A0A2H0N7A8_9BACT</name>
<dbReference type="InterPro" id="IPR000640">
    <property type="entry name" value="EFG_V-like"/>
</dbReference>
<evidence type="ECO:0000256" key="4">
    <source>
        <dbReference type="ARBA" id="ARBA00022801"/>
    </source>
</evidence>
<dbReference type="InterPro" id="IPR000795">
    <property type="entry name" value="T_Tr_GTP-bd_dom"/>
</dbReference>
<dbReference type="InterPro" id="IPR035647">
    <property type="entry name" value="EFG_III/V"/>
</dbReference>
<dbReference type="GO" id="GO:0005886">
    <property type="term" value="C:plasma membrane"/>
    <property type="evidence" value="ECO:0007669"/>
    <property type="project" value="UniProtKB-SubCell"/>
</dbReference>
<keyword evidence="3 8" id="KW-0547">Nucleotide-binding</keyword>
<dbReference type="InterPro" id="IPR027417">
    <property type="entry name" value="P-loop_NTPase"/>
</dbReference>
<dbReference type="Pfam" id="PF14492">
    <property type="entry name" value="EFG_III"/>
    <property type="match status" value="1"/>
</dbReference>
<keyword evidence="6 8" id="KW-0342">GTP-binding</keyword>
<dbReference type="Proteomes" id="UP000229893">
    <property type="component" value="Unassembled WGS sequence"/>
</dbReference>
<dbReference type="Pfam" id="PF00679">
    <property type="entry name" value="EFG_C"/>
    <property type="match status" value="1"/>
</dbReference>
<reference evidence="10 11" key="1">
    <citation type="submission" date="2017-09" db="EMBL/GenBank/DDBJ databases">
        <title>Depth-based differentiation of microbial function through sediment-hosted aquifers and enrichment of novel symbionts in the deep terrestrial subsurface.</title>
        <authorList>
            <person name="Probst A.J."/>
            <person name="Ladd B."/>
            <person name="Jarett J.K."/>
            <person name="Geller-Mcgrath D.E."/>
            <person name="Sieber C.M."/>
            <person name="Emerson J.B."/>
            <person name="Anantharaman K."/>
            <person name="Thomas B.C."/>
            <person name="Malmstrom R."/>
            <person name="Stieglmeier M."/>
            <person name="Klingl A."/>
            <person name="Woyke T."/>
            <person name="Ryan C.M."/>
            <person name="Banfield J.F."/>
        </authorList>
    </citation>
    <scope>NUCLEOTIDE SEQUENCE [LARGE SCALE GENOMIC DNA]</scope>
    <source>
        <strain evidence="10">CG11_big_fil_rev_8_21_14_0_20_35_14</strain>
    </source>
</reference>
<dbReference type="GO" id="GO:0045727">
    <property type="term" value="P:positive regulation of translation"/>
    <property type="evidence" value="ECO:0007669"/>
    <property type="project" value="UniProtKB-UniRule"/>
</dbReference>
<dbReference type="Pfam" id="PF00009">
    <property type="entry name" value="GTP_EFTU"/>
    <property type="match status" value="1"/>
</dbReference>
<dbReference type="EMBL" id="PCWO01000037">
    <property type="protein sequence ID" value="PIR04784.1"/>
    <property type="molecule type" value="Genomic_DNA"/>
</dbReference>
<evidence type="ECO:0000256" key="6">
    <source>
        <dbReference type="ARBA" id="ARBA00023134"/>
    </source>
</evidence>
<dbReference type="InterPro" id="IPR004161">
    <property type="entry name" value="EFTu-like_2"/>
</dbReference>
<dbReference type="Gene3D" id="3.30.70.870">
    <property type="entry name" value="Elongation Factor G (Translational Gtpase), domain 3"/>
    <property type="match status" value="1"/>
</dbReference>
<dbReference type="EC" id="3.6.5.n1" evidence="8"/>
<organism evidence="10 11">
    <name type="scientific">Candidatus Liptonbacteria bacterium CG11_big_fil_rev_8_21_14_0_20_35_14</name>
    <dbReference type="NCBI Taxonomy" id="1974634"/>
    <lineage>
        <taxon>Bacteria</taxon>
        <taxon>Candidatus Liptoniibacteriota</taxon>
    </lineage>
</organism>
<dbReference type="InterPro" id="IPR038363">
    <property type="entry name" value="LepA_C_sf"/>
</dbReference>
<dbReference type="Gene3D" id="2.40.30.10">
    <property type="entry name" value="Translation factors"/>
    <property type="match status" value="1"/>
</dbReference>
<evidence type="ECO:0000256" key="2">
    <source>
        <dbReference type="ARBA" id="ARBA00022475"/>
    </source>
</evidence>
<dbReference type="FunFam" id="2.40.30.10:FF:000015">
    <property type="entry name" value="Translation factor GUF1, mitochondrial"/>
    <property type="match status" value="1"/>
</dbReference>
<keyword evidence="7 8" id="KW-0472">Membrane</keyword>
<dbReference type="NCBIfam" id="TIGR01393">
    <property type="entry name" value="lepA"/>
    <property type="match status" value="1"/>
</dbReference>
<comment type="subcellular location">
    <subcellularLocation>
        <location evidence="8">Cell membrane</location>
        <topology evidence="8">Peripheral membrane protein</topology>
        <orientation evidence="8">Cytoplasmic side</orientation>
    </subcellularLocation>
</comment>
<dbReference type="Gene3D" id="3.30.70.240">
    <property type="match status" value="1"/>
</dbReference>
<dbReference type="PROSITE" id="PS00301">
    <property type="entry name" value="G_TR_1"/>
    <property type="match status" value="1"/>
</dbReference>
<evidence type="ECO:0000256" key="5">
    <source>
        <dbReference type="ARBA" id="ARBA00022917"/>
    </source>
</evidence>
<dbReference type="Gene3D" id="3.40.50.300">
    <property type="entry name" value="P-loop containing nucleotide triphosphate hydrolases"/>
    <property type="match status" value="1"/>
</dbReference>
<dbReference type="PANTHER" id="PTHR43512:SF4">
    <property type="entry name" value="TRANSLATION FACTOR GUF1 HOMOLOG, CHLOROPLASTIC"/>
    <property type="match status" value="1"/>
</dbReference>
<dbReference type="Pfam" id="PF03144">
    <property type="entry name" value="GTP_EFTU_D2"/>
    <property type="match status" value="1"/>
</dbReference>
<sequence>MEPIRNFVIIAHIDHGKSTLADRMLDLTGTIEKRKMKAQFLDQMELEQERGITIKMAPVRMSYKNHILNLIDTPGHSDFSYEVSRALNAVEGAILLVDATQGIQAQTLANYHSAKSAGLKIIGVLNKIDLNPDHIDDIAEKTAKLIGVKKEDILRVSGKTGQGVEELLDAIIEQISPPLKPETNELRALIFDSVYNDHKGDIAYVRIMSGTVKDTDDIHLLATSTNAKAKEVGIFAPELKPNKSLSAGDIGYIATGIKDTEKIKIGDTVASHKNTKALPGYKDPSPVVFVSFYPNEASDYDELLRSLQKLHLSDSSLFYEPDRSEVLGRGFKCGFLGRLHYEIIAERIQREFDIEIINSFPSVEYKIKKNNEEIIIQNPKDFPDDYDVSWQPMVQVEIITSTDYLSNIMAIARSFHIDDIRTENLDDQIILTAKMPLADLIRDFDDQIKSASAGFASFSYKLLGFEEGKIDKLEILVAGVSVSGLTRIVARDELEREGRKMVEKLKDLLPKQQFTQAIQAKSRGNIIARETIPAMRKDVTGHLYGGDRTRKMKLWKKQQKGKKKLKDRAEVHIDPSIFRELLKK</sequence>
<comment type="catalytic activity">
    <reaction evidence="8">
        <text>GTP + H2O = GDP + phosphate + H(+)</text>
        <dbReference type="Rhea" id="RHEA:19669"/>
        <dbReference type="ChEBI" id="CHEBI:15377"/>
        <dbReference type="ChEBI" id="CHEBI:15378"/>
        <dbReference type="ChEBI" id="CHEBI:37565"/>
        <dbReference type="ChEBI" id="CHEBI:43474"/>
        <dbReference type="ChEBI" id="CHEBI:58189"/>
        <dbReference type="EC" id="3.6.5.n1"/>
    </reaction>
</comment>
<evidence type="ECO:0000256" key="7">
    <source>
        <dbReference type="ARBA" id="ARBA00023136"/>
    </source>
</evidence>
<feature type="binding site" evidence="8">
    <location>
        <begin position="14"/>
        <end position="19"/>
    </location>
    <ligand>
        <name>GTP</name>
        <dbReference type="ChEBI" id="CHEBI:37565"/>
    </ligand>
</feature>
<dbReference type="SUPFAM" id="SSF52540">
    <property type="entry name" value="P-loop containing nucleoside triphosphate hydrolases"/>
    <property type="match status" value="1"/>
</dbReference>
<dbReference type="SUPFAM" id="SSF54980">
    <property type="entry name" value="EF-G C-terminal domain-like"/>
    <property type="match status" value="2"/>
</dbReference>
<dbReference type="InterPro" id="IPR031157">
    <property type="entry name" value="G_TR_CS"/>
</dbReference>
<dbReference type="InterPro" id="IPR005225">
    <property type="entry name" value="Small_GTP-bd"/>
</dbReference>
<evidence type="ECO:0000313" key="10">
    <source>
        <dbReference type="EMBL" id="PIR04784.1"/>
    </source>
</evidence>
<dbReference type="GO" id="GO:0005525">
    <property type="term" value="F:GTP binding"/>
    <property type="evidence" value="ECO:0007669"/>
    <property type="project" value="UniProtKB-UniRule"/>
</dbReference>